<evidence type="ECO:0000313" key="1">
    <source>
        <dbReference type="EnsemblMetazoa" id="MESCA009513-PA"/>
    </source>
</evidence>
<dbReference type="Proteomes" id="UP000015102">
    <property type="component" value="Unassembled WGS sequence"/>
</dbReference>
<evidence type="ECO:0000313" key="2">
    <source>
        <dbReference type="Proteomes" id="UP000015102"/>
    </source>
</evidence>
<organism evidence="1 2">
    <name type="scientific">Megaselia scalaris</name>
    <name type="common">Humpbacked fly</name>
    <name type="synonym">Phora scalaris</name>
    <dbReference type="NCBI Taxonomy" id="36166"/>
    <lineage>
        <taxon>Eukaryota</taxon>
        <taxon>Metazoa</taxon>
        <taxon>Ecdysozoa</taxon>
        <taxon>Arthropoda</taxon>
        <taxon>Hexapoda</taxon>
        <taxon>Insecta</taxon>
        <taxon>Pterygota</taxon>
        <taxon>Neoptera</taxon>
        <taxon>Endopterygota</taxon>
        <taxon>Diptera</taxon>
        <taxon>Brachycera</taxon>
        <taxon>Muscomorpha</taxon>
        <taxon>Platypezoidea</taxon>
        <taxon>Phoridae</taxon>
        <taxon>Megaseliini</taxon>
        <taxon>Megaselia</taxon>
    </lineage>
</organism>
<dbReference type="EMBL" id="CAQQ02118342">
    <property type="status" value="NOT_ANNOTATED_CDS"/>
    <property type="molecule type" value="Genomic_DNA"/>
</dbReference>
<dbReference type="EnsemblMetazoa" id="MESCA009513-RA">
    <property type="protein sequence ID" value="MESCA009513-PA"/>
    <property type="gene ID" value="MESCA009513"/>
</dbReference>
<reference evidence="1" key="2">
    <citation type="submission" date="2015-06" db="UniProtKB">
        <authorList>
            <consortium name="EnsemblMetazoa"/>
        </authorList>
    </citation>
    <scope>IDENTIFICATION</scope>
</reference>
<dbReference type="AlphaFoldDB" id="T1H045"/>
<protein>
    <submittedName>
        <fullName evidence="1">Uncharacterized protein</fullName>
    </submittedName>
</protein>
<keyword evidence="2" id="KW-1185">Reference proteome</keyword>
<dbReference type="EMBL" id="CAQQ02118341">
    <property type="status" value="NOT_ANNOTATED_CDS"/>
    <property type="molecule type" value="Genomic_DNA"/>
</dbReference>
<reference evidence="2" key="1">
    <citation type="submission" date="2013-02" db="EMBL/GenBank/DDBJ databases">
        <authorList>
            <person name="Hughes D."/>
        </authorList>
    </citation>
    <scope>NUCLEOTIDE SEQUENCE</scope>
    <source>
        <strain>Durham</strain>
        <strain evidence="2">NC isolate 2 -- Noor lab</strain>
    </source>
</reference>
<proteinExistence type="predicted"/>
<sequence>MNHYMLSSRNDANHNALGLNVNMGSHNIEVVRNPKDLRFIRERSYLYKLGLFNSIRNSSDFQEKCHFECHSQTKQHRGSLEMGK</sequence>
<name>T1H045_MEGSC</name>
<dbReference type="HOGENOM" id="CLU_2530047_0_0_1"/>
<accession>T1H045</accession>